<dbReference type="FunFam" id="3.30.230.10:FF:000035">
    <property type="entry name" value="28S ribosomal protein S9, mitochondrial"/>
    <property type="match status" value="1"/>
</dbReference>
<sequence>MAVLMFTRFINLRNVININNFGAIGSILNITQCSDVISKPYCVNINDQIIPDESEKLTEKKISSAMRAYLKRSENYKEFMKKQIAEYDIGKRYLANIMGIDPENFTKEDVNSAIRYLFPSGLYDREARPMMLHPIDMYGNRKEAEFDETGRPHHFLFYTTKPNYYEILHNIAKSMIHLNETESQLLGRNIQLGPEHKIDLEYDNDNRPFVLIDKCARKDARGEVKVIGNGSGKITINGKDLTYFDDMQCREQIIFPLIFAEMIDKVDIEATISGGGPTGQAGAVRFGIAWGLQSFVNSEMREKMRLAGLLTYDWRRRERKKWGQEGARRKFTWKKR</sequence>
<comment type="subcellular location">
    <subcellularLocation>
        <location evidence="1">Mitochondrion</location>
    </subcellularLocation>
</comment>
<keyword evidence="3" id="KW-0809">Transit peptide</keyword>
<protein>
    <recommendedName>
        <fullName evidence="7">Small ribosomal subunit protein uS9m</fullName>
    </recommendedName>
    <alternativeName>
        <fullName evidence="8">28S ribosomal protein S9, mitochondrial</fullName>
    </alternativeName>
</protein>
<dbReference type="AlphaFoldDB" id="A0A9C6SC66"/>
<name>A0A9C6SC66_BOMTE</name>
<organism evidence="9 10">
    <name type="scientific">Bombus terrestris</name>
    <name type="common">Buff-tailed bumblebee</name>
    <name type="synonym">Apis terrestris</name>
    <dbReference type="NCBI Taxonomy" id="30195"/>
    <lineage>
        <taxon>Eukaryota</taxon>
        <taxon>Metazoa</taxon>
        <taxon>Ecdysozoa</taxon>
        <taxon>Arthropoda</taxon>
        <taxon>Hexapoda</taxon>
        <taxon>Insecta</taxon>
        <taxon>Pterygota</taxon>
        <taxon>Neoptera</taxon>
        <taxon>Endopterygota</taxon>
        <taxon>Hymenoptera</taxon>
        <taxon>Apocrita</taxon>
        <taxon>Aculeata</taxon>
        <taxon>Apoidea</taxon>
        <taxon>Anthophila</taxon>
        <taxon>Apidae</taxon>
        <taxon>Bombus</taxon>
        <taxon>Bombus</taxon>
    </lineage>
</organism>
<keyword evidence="9" id="KW-1185">Reference proteome</keyword>
<dbReference type="InterPro" id="IPR014721">
    <property type="entry name" value="Ribsml_uS5_D2-typ_fold_subgr"/>
</dbReference>
<dbReference type="GO" id="GO:0005763">
    <property type="term" value="C:mitochondrial small ribosomal subunit"/>
    <property type="evidence" value="ECO:0007669"/>
    <property type="project" value="TreeGrafter"/>
</dbReference>
<evidence type="ECO:0000256" key="5">
    <source>
        <dbReference type="ARBA" id="ARBA00023128"/>
    </source>
</evidence>
<evidence type="ECO:0000256" key="7">
    <source>
        <dbReference type="ARBA" id="ARBA00039318"/>
    </source>
</evidence>
<evidence type="ECO:0000256" key="1">
    <source>
        <dbReference type="ARBA" id="ARBA00004173"/>
    </source>
</evidence>
<dbReference type="Gene3D" id="3.30.230.10">
    <property type="match status" value="1"/>
</dbReference>
<evidence type="ECO:0000256" key="2">
    <source>
        <dbReference type="ARBA" id="ARBA00005251"/>
    </source>
</evidence>
<dbReference type="GO" id="GO:0003735">
    <property type="term" value="F:structural constituent of ribosome"/>
    <property type="evidence" value="ECO:0007669"/>
    <property type="project" value="InterPro"/>
</dbReference>
<dbReference type="PANTHER" id="PTHR21569">
    <property type="entry name" value="RIBOSOMAL PROTEIN S9"/>
    <property type="match status" value="1"/>
</dbReference>
<dbReference type="Proteomes" id="UP000835206">
    <property type="component" value="Chromosome 2"/>
</dbReference>
<dbReference type="PANTHER" id="PTHR21569:SF1">
    <property type="entry name" value="SMALL RIBOSOMAL SUBUNIT PROTEIN US9M"/>
    <property type="match status" value="1"/>
</dbReference>
<keyword evidence="4 10" id="KW-0689">Ribosomal protein</keyword>
<dbReference type="Pfam" id="PF00380">
    <property type="entry name" value="Ribosomal_S9"/>
    <property type="match status" value="1"/>
</dbReference>
<comment type="similarity">
    <text evidence="2">Belongs to the universal ribosomal protein uS9 family.</text>
</comment>
<keyword evidence="5" id="KW-0496">Mitochondrion</keyword>
<evidence type="ECO:0000313" key="9">
    <source>
        <dbReference type="Proteomes" id="UP000835206"/>
    </source>
</evidence>
<dbReference type="InterPro" id="IPR020568">
    <property type="entry name" value="Ribosomal_Su5_D2-typ_SF"/>
</dbReference>
<dbReference type="InterPro" id="IPR000754">
    <property type="entry name" value="Ribosomal_uS9"/>
</dbReference>
<reference evidence="10" key="1">
    <citation type="submission" date="2025-08" db="UniProtKB">
        <authorList>
            <consortium name="RefSeq"/>
        </authorList>
    </citation>
    <scope>IDENTIFICATION</scope>
</reference>
<accession>A0A9C6SC66</accession>
<gene>
    <name evidence="10" type="primary">LOC100646251</name>
</gene>
<dbReference type="GO" id="GO:0006412">
    <property type="term" value="P:translation"/>
    <property type="evidence" value="ECO:0007669"/>
    <property type="project" value="InterPro"/>
</dbReference>
<keyword evidence="6" id="KW-0687">Ribonucleoprotein</keyword>
<evidence type="ECO:0000256" key="3">
    <source>
        <dbReference type="ARBA" id="ARBA00022946"/>
    </source>
</evidence>
<proteinExistence type="inferred from homology"/>
<dbReference type="GeneID" id="100646251"/>
<dbReference type="RefSeq" id="XP_048266064.1">
    <property type="nucleotide sequence ID" value="XM_048410107.1"/>
</dbReference>
<dbReference type="GO" id="GO:0005743">
    <property type="term" value="C:mitochondrial inner membrane"/>
    <property type="evidence" value="ECO:0007669"/>
    <property type="project" value="UniProtKB-ARBA"/>
</dbReference>
<evidence type="ECO:0000256" key="6">
    <source>
        <dbReference type="ARBA" id="ARBA00023274"/>
    </source>
</evidence>
<evidence type="ECO:0000256" key="8">
    <source>
        <dbReference type="ARBA" id="ARBA00076042"/>
    </source>
</evidence>
<dbReference type="SUPFAM" id="SSF54211">
    <property type="entry name" value="Ribosomal protein S5 domain 2-like"/>
    <property type="match status" value="1"/>
</dbReference>
<evidence type="ECO:0000256" key="4">
    <source>
        <dbReference type="ARBA" id="ARBA00022980"/>
    </source>
</evidence>
<dbReference type="GO" id="GO:0003723">
    <property type="term" value="F:RNA binding"/>
    <property type="evidence" value="ECO:0007669"/>
    <property type="project" value="TreeGrafter"/>
</dbReference>
<evidence type="ECO:0000313" key="10">
    <source>
        <dbReference type="RefSeq" id="XP_048266064.1"/>
    </source>
</evidence>